<dbReference type="AlphaFoldDB" id="A0A1I6LKQ3"/>
<dbReference type="OrthoDB" id="9805976at2"/>
<dbReference type="Pfam" id="PF03358">
    <property type="entry name" value="FMN_red"/>
    <property type="match status" value="1"/>
</dbReference>
<keyword evidence="2" id="KW-0288">FMN</keyword>
<organism evidence="4 5">
    <name type="scientific">Anaeromicropila populeti</name>
    <dbReference type="NCBI Taxonomy" id="37658"/>
    <lineage>
        <taxon>Bacteria</taxon>
        <taxon>Bacillati</taxon>
        <taxon>Bacillota</taxon>
        <taxon>Clostridia</taxon>
        <taxon>Lachnospirales</taxon>
        <taxon>Lachnospiraceae</taxon>
        <taxon>Anaeromicropila</taxon>
    </lineage>
</organism>
<evidence type="ECO:0000256" key="1">
    <source>
        <dbReference type="ARBA" id="ARBA00022630"/>
    </source>
</evidence>
<evidence type="ECO:0000313" key="4">
    <source>
        <dbReference type="EMBL" id="SFS03983.1"/>
    </source>
</evidence>
<proteinExistence type="predicted"/>
<dbReference type="EMBL" id="FOYZ01000017">
    <property type="protein sequence ID" value="SFS03983.1"/>
    <property type="molecule type" value="Genomic_DNA"/>
</dbReference>
<dbReference type="Gene3D" id="3.40.50.360">
    <property type="match status" value="1"/>
</dbReference>
<evidence type="ECO:0000313" key="5">
    <source>
        <dbReference type="Proteomes" id="UP000199659"/>
    </source>
</evidence>
<dbReference type="InterPro" id="IPR051796">
    <property type="entry name" value="ISF_SsuE-like"/>
</dbReference>
<protein>
    <submittedName>
        <fullName evidence="4">NADPH-dependent FMN reductase</fullName>
    </submittedName>
</protein>
<evidence type="ECO:0000256" key="2">
    <source>
        <dbReference type="ARBA" id="ARBA00022643"/>
    </source>
</evidence>
<gene>
    <name evidence="4" type="ORF">SAMN05661086_03361</name>
</gene>
<name>A0A1I6LKQ3_9FIRM</name>
<reference evidence="4 5" key="1">
    <citation type="submission" date="2016-10" db="EMBL/GenBank/DDBJ databases">
        <authorList>
            <person name="de Groot N.N."/>
        </authorList>
    </citation>
    <scope>NUCLEOTIDE SEQUENCE [LARGE SCALE GENOMIC DNA]</scope>
    <source>
        <strain evidence="4 5">743A</strain>
    </source>
</reference>
<dbReference type="STRING" id="37658.SAMN05661086_03361"/>
<dbReference type="Proteomes" id="UP000199659">
    <property type="component" value="Unassembled WGS sequence"/>
</dbReference>
<accession>A0A1I6LKQ3</accession>
<dbReference type="InterPro" id="IPR005025">
    <property type="entry name" value="FMN_Rdtase-like_dom"/>
</dbReference>
<sequence>MSNIVILVGSVRKEGNTELLAKAFTNGAQADNNVEIISVADYKVKPCIGCNICFKRDGNTCFQKDDMQKIYDKLKQADVIVIASPVYFYGISAQLKTIIERLHTPLRNTFKVRKLGLLLVAAATIPAVFDSIEVQYQLVLDYFNLQDVGRILVKGVKDKGDIIGNQALHEAYELGKQIK</sequence>
<dbReference type="GO" id="GO:0016491">
    <property type="term" value="F:oxidoreductase activity"/>
    <property type="evidence" value="ECO:0007669"/>
    <property type="project" value="InterPro"/>
</dbReference>
<dbReference type="PANTHER" id="PTHR43278:SF2">
    <property type="entry name" value="IRON-SULFUR FLAVOPROTEIN"/>
    <property type="match status" value="1"/>
</dbReference>
<dbReference type="PANTHER" id="PTHR43278">
    <property type="entry name" value="NAD(P)H-DEPENDENT FMN-CONTAINING OXIDOREDUCTASE YWQN-RELATED"/>
    <property type="match status" value="1"/>
</dbReference>
<dbReference type="RefSeq" id="WP_092563446.1">
    <property type="nucleotide sequence ID" value="NZ_FOYZ01000017.1"/>
</dbReference>
<dbReference type="SUPFAM" id="SSF52218">
    <property type="entry name" value="Flavoproteins"/>
    <property type="match status" value="1"/>
</dbReference>
<keyword evidence="5" id="KW-1185">Reference proteome</keyword>
<evidence type="ECO:0000259" key="3">
    <source>
        <dbReference type="Pfam" id="PF03358"/>
    </source>
</evidence>
<dbReference type="InterPro" id="IPR029039">
    <property type="entry name" value="Flavoprotein-like_sf"/>
</dbReference>
<keyword evidence="1" id="KW-0285">Flavoprotein</keyword>
<feature type="domain" description="NADPH-dependent FMN reductase-like" evidence="3">
    <location>
        <begin position="3"/>
        <end position="144"/>
    </location>
</feature>